<evidence type="ECO:0000256" key="5">
    <source>
        <dbReference type="ARBA" id="ARBA00022801"/>
    </source>
</evidence>
<evidence type="ECO:0000256" key="10">
    <source>
        <dbReference type="RuleBase" id="RU003651"/>
    </source>
</evidence>
<evidence type="ECO:0000256" key="1">
    <source>
        <dbReference type="ARBA" id="ARBA00010044"/>
    </source>
</evidence>
<dbReference type="InterPro" id="IPR003960">
    <property type="entry name" value="ATPase_AAA_CS"/>
</dbReference>
<keyword evidence="3 9" id="KW-0479">Metal-binding</keyword>
<evidence type="ECO:0000313" key="14">
    <source>
        <dbReference type="Proteomes" id="UP000664807"/>
    </source>
</evidence>
<sequence length="671" mass="74983">MDTKSEYKGNNANGNNKNENPKPPKGGSNLTWVYWILLIFLIVFPFFTNTIGASKEIAWSKFEDDLLAKNAIEKIVVINKEVAQIYIKKSVLDDSEFKNDNDGLFSSNSGPQYYITIGSVESFENKLQRAQEDAGISEKIDVRYENRTDIVTILSWLLPLAFFIFIWVFMFRRIGGGKGGSSMFNFGKSTPKLTEIGTKSKVTFNDIAGLKEAKTEVMEVVDFLKNPEDYTRLGAKIPKGVLLVGPPGTGKTLMAKAVAGEAQVPFFSMSGSEFVEMFVGVGASRVRDLFKKAKAKAPSIIFIDEIDAVGRSRGKINAFQANDERESTLNQLLTELDGFGDNTGVIVLAATNRPDVLDKALLRPGRFDRHIYLELPNQTERAEIFKVHIRSLKLSKNVDIEVLAKLSPGFSGADIANICNEAALIAARQKKDEVEQEDFMAARDRVIVGMERKSKIISPEEKEIVAYHEAGHAVASWHLKHVDSLVKVSIIPRGKSLGAAWYLPEERQIVTKSQFIDQMCASLGGRAAEEIIFNEISSGALDDLEKVTKQAYTMVSYYGLDEEIGPISFYDSTGENERLLGKPYSEEMAKKIDHEVHNLIMSAYERTKKLLIAHKKELENLAQLLLKKEVVDINDLEELLGKRGEKILSKETEKPSKPNLLINYFNILNNK</sequence>
<keyword evidence="5 9" id="KW-0378">Hydrolase</keyword>
<keyword evidence="2 9" id="KW-0645">Protease</keyword>
<feature type="domain" description="AAA+ ATPase" evidence="12">
    <location>
        <begin position="237"/>
        <end position="377"/>
    </location>
</feature>
<feature type="binding site" evidence="9">
    <location>
        <position position="543"/>
    </location>
    <ligand>
        <name>Zn(2+)</name>
        <dbReference type="ChEBI" id="CHEBI:29105"/>
        <note>catalytic</note>
    </ligand>
</feature>
<comment type="similarity">
    <text evidence="1 9">In the C-terminal section; belongs to the peptidase M41 family.</text>
</comment>
<feature type="transmembrane region" description="Helical" evidence="9">
    <location>
        <begin position="150"/>
        <end position="171"/>
    </location>
</feature>
<dbReference type="InterPro" id="IPR027417">
    <property type="entry name" value="P-loop_NTPase"/>
</dbReference>
<dbReference type="InterPro" id="IPR003959">
    <property type="entry name" value="ATPase_AAA_core"/>
</dbReference>
<feature type="binding site" evidence="9">
    <location>
        <position position="468"/>
    </location>
    <ligand>
        <name>Zn(2+)</name>
        <dbReference type="ChEBI" id="CHEBI:29105"/>
        <note>catalytic</note>
    </ligand>
</feature>
<evidence type="ECO:0000313" key="13">
    <source>
        <dbReference type="EMBL" id="MBO0342687.1"/>
    </source>
</evidence>
<dbReference type="PANTHER" id="PTHR43655">
    <property type="entry name" value="ATP-DEPENDENT PROTEASE"/>
    <property type="match status" value="1"/>
</dbReference>
<dbReference type="Pfam" id="PF06480">
    <property type="entry name" value="FtsH_ext"/>
    <property type="match status" value="1"/>
</dbReference>
<keyword evidence="6 9" id="KW-0862">Zinc</keyword>
<comment type="similarity">
    <text evidence="9">In the central section; belongs to the AAA ATPase family.</text>
</comment>
<feature type="active site" evidence="9">
    <location>
        <position position="469"/>
    </location>
</feature>
<comment type="subcellular location">
    <subcellularLocation>
        <location evidence="9">Cell membrane</location>
        <topology evidence="9">Multi-pass membrane protein</topology>
        <orientation evidence="9">Cytoplasmic side</orientation>
    </subcellularLocation>
</comment>
<proteinExistence type="inferred from homology"/>
<evidence type="ECO:0000256" key="2">
    <source>
        <dbReference type="ARBA" id="ARBA00022670"/>
    </source>
</evidence>
<dbReference type="InterPro" id="IPR003593">
    <property type="entry name" value="AAA+_ATPase"/>
</dbReference>
<name>A0ABS3FHU1_9FLAO</name>
<dbReference type="PROSITE" id="PS00674">
    <property type="entry name" value="AAA"/>
    <property type="match status" value="1"/>
</dbReference>
<evidence type="ECO:0000256" key="9">
    <source>
        <dbReference type="HAMAP-Rule" id="MF_01458"/>
    </source>
</evidence>
<feature type="binding site" evidence="9">
    <location>
        <begin position="245"/>
        <end position="252"/>
    </location>
    <ligand>
        <name>ATP</name>
        <dbReference type="ChEBI" id="CHEBI:30616"/>
    </ligand>
</feature>
<comment type="caution">
    <text evidence="13">The sequence shown here is derived from an EMBL/GenBank/DDBJ whole genome shotgun (WGS) entry which is preliminary data.</text>
</comment>
<reference evidence="13 14" key="1">
    <citation type="submission" date="2021-03" db="EMBL/GenBank/DDBJ databases">
        <title>Muricauda lutimaris sp. nov. and Muricauda ruestringensis sp. nov, two marine members of the Flavobacteriaceae isolated from deep sea sediments of Western Pacific.</title>
        <authorList>
            <person name="Zhao S."/>
            <person name="Liu R."/>
        </authorList>
    </citation>
    <scope>NUCLEOTIDE SEQUENCE [LARGE SCALE GENOMIC DNA]</scope>
    <source>
        <strain evidence="13 14">BC31-3-A3</strain>
    </source>
</reference>
<dbReference type="Gene3D" id="1.20.58.760">
    <property type="entry name" value="Peptidase M41"/>
    <property type="match status" value="1"/>
</dbReference>
<dbReference type="InterPro" id="IPR050928">
    <property type="entry name" value="ATP-dep_Zn_Metalloprotease"/>
</dbReference>
<dbReference type="CDD" id="cd19501">
    <property type="entry name" value="RecA-like_FtsH"/>
    <property type="match status" value="1"/>
</dbReference>
<dbReference type="SMART" id="SM00382">
    <property type="entry name" value="AAA"/>
    <property type="match status" value="1"/>
</dbReference>
<keyword evidence="14" id="KW-1185">Reference proteome</keyword>
<dbReference type="Gene3D" id="1.10.8.60">
    <property type="match status" value="1"/>
</dbReference>
<dbReference type="Gene3D" id="3.40.1690.20">
    <property type="match status" value="1"/>
</dbReference>
<dbReference type="SUPFAM" id="SSF140990">
    <property type="entry name" value="FtsH protease domain-like"/>
    <property type="match status" value="1"/>
</dbReference>
<accession>A0ABS3FHU1</accession>
<gene>
    <name evidence="9 13" type="primary">ftsH</name>
    <name evidence="13" type="ORF">J0654_13590</name>
</gene>
<comment type="cofactor">
    <cofactor evidence="9">
        <name>Zn(2+)</name>
        <dbReference type="ChEBI" id="CHEBI:29105"/>
    </cofactor>
    <text evidence="9">Binds 1 zinc ion per subunit.</text>
</comment>
<dbReference type="InterPro" id="IPR011546">
    <property type="entry name" value="Pept_M41_FtsH_extracell"/>
</dbReference>
<keyword evidence="9" id="KW-1003">Cell membrane</keyword>
<dbReference type="PANTHER" id="PTHR43655:SF2">
    <property type="entry name" value="AFG3 LIKE MATRIX AAA PEPTIDASE SUBUNIT 2, ISOFORM A"/>
    <property type="match status" value="1"/>
</dbReference>
<comment type="similarity">
    <text evidence="10">Belongs to the AAA ATPase family.</text>
</comment>
<dbReference type="InterPro" id="IPR041569">
    <property type="entry name" value="AAA_lid_3"/>
</dbReference>
<dbReference type="InterPro" id="IPR037219">
    <property type="entry name" value="Peptidase_M41-like"/>
</dbReference>
<dbReference type="SUPFAM" id="SSF52540">
    <property type="entry name" value="P-loop containing nucleoside triphosphate hydrolases"/>
    <property type="match status" value="1"/>
</dbReference>
<comment type="subunit">
    <text evidence="9">Homohexamer.</text>
</comment>
<evidence type="ECO:0000256" key="4">
    <source>
        <dbReference type="ARBA" id="ARBA00022741"/>
    </source>
</evidence>
<feature type="region of interest" description="Disordered" evidence="11">
    <location>
        <begin position="1"/>
        <end position="24"/>
    </location>
</feature>
<protein>
    <recommendedName>
        <fullName evidence="9">ATP-dependent zinc metalloprotease FtsH</fullName>
        <ecNumber evidence="9">3.4.24.-</ecNumber>
    </recommendedName>
</protein>
<dbReference type="InterPro" id="IPR000642">
    <property type="entry name" value="Peptidase_M41"/>
</dbReference>
<evidence type="ECO:0000256" key="6">
    <source>
        <dbReference type="ARBA" id="ARBA00022833"/>
    </source>
</evidence>
<keyword evidence="7 9" id="KW-0067">ATP-binding</keyword>
<dbReference type="Gene3D" id="3.40.50.300">
    <property type="entry name" value="P-loop containing nucleotide triphosphate hydrolases"/>
    <property type="match status" value="1"/>
</dbReference>
<evidence type="ECO:0000259" key="12">
    <source>
        <dbReference type="SMART" id="SM00382"/>
    </source>
</evidence>
<dbReference type="Pfam" id="PF17862">
    <property type="entry name" value="AAA_lid_3"/>
    <property type="match status" value="1"/>
</dbReference>
<dbReference type="GO" id="GO:0008237">
    <property type="term" value="F:metallopeptidase activity"/>
    <property type="evidence" value="ECO:0007669"/>
    <property type="project" value="UniProtKB-KW"/>
</dbReference>
<dbReference type="Pfam" id="PF01434">
    <property type="entry name" value="Peptidase_M41"/>
    <property type="match status" value="1"/>
</dbReference>
<feature type="compositionally biased region" description="Low complexity" evidence="11">
    <location>
        <begin position="8"/>
        <end position="18"/>
    </location>
</feature>
<evidence type="ECO:0000256" key="8">
    <source>
        <dbReference type="ARBA" id="ARBA00023049"/>
    </source>
</evidence>
<comment type="function">
    <text evidence="9">Acts as a processive, ATP-dependent zinc metallopeptidase for both cytoplasmic and membrane proteins. Plays a role in the quality control of integral membrane proteins.</text>
</comment>
<keyword evidence="9" id="KW-1133">Transmembrane helix</keyword>
<evidence type="ECO:0000256" key="3">
    <source>
        <dbReference type="ARBA" id="ARBA00022723"/>
    </source>
</evidence>
<feature type="transmembrane region" description="Helical" evidence="9">
    <location>
        <begin position="32"/>
        <end position="52"/>
    </location>
</feature>
<keyword evidence="9" id="KW-0812">Transmembrane</keyword>
<dbReference type="EMBL" id="JAFLNM010000003">
    <property type="protein sequence ID" value="MBO0342687.1"/>
    <property type="molecule type" value="Genomic_DNA"/>
</dbReference>
<dbReference type="NCBIfam" id="TIGR01241">
    <property type="entry name" value="FtsH_fam"/>
    <property type="match status" value="1"/>
</dbReference>
<keyword evidence="9" id="KW-0472">Membrane</keyword>
<dbReference type="EC" id="3.4.24.-" evidence="9"/>
<dbReference type="Pfam" id="PF00004">
    <property type="entry name" value="AAA"/>
    <property type="match status" value="1"/>
</dbReference>
<keyword evidence="4 9" id="KW-0547">Nucleotide-binding</keyword>
<dbReference type="RefSeq" id="WP_207029673.1">
    <property type="nucleotide sequence ID" value="NZ_JAFLNM010000003.1"/>
</dbReference>
<dbReference type="HAMAP" id="MF_01458">
    <property type="entry name" value="FtsH"/>
    <property type="match status" value="1"/>
</dbReference>
<evidence type="ECO:0000256" key="7">
    <source>
        <dbReference type="ARBA" id="ARBA00022840"/>
    </source>
</evidence>
<dbReference type="Proteomes" id="UP000664807">
    <property type="component" value="Unassembled WGS sequence"/>
</dbReference>
<feature type="binding site" evidence="9">
    <location>
        <position position="472"/>
    </location>
    <ligand>
        <name>Zn(2+)</name>
        <dbReference type="ChEBI" id="CHEBI:29105"/>
        <note>catalytic</note>
    </ligand>
</feature>
<dbReference type="InterPro" id="IPR005936">
    <property type="entry name" value="FtsH"/>
</dbReference>
<evidence type="ECO:0000256" key="11">
    <source>
        <dbReference type="SAM" id="MobiDB-lite"/>
    </source>
</evidence>
<keyword evidence="8 9" id="KW-0482">Metalloprotease</keyword>
<organism evidence="13 14">
    <name type="scientific">Flagellimonas profundi</name>
    <dbReference type="NCBI Taxonomy" id="2915620"/>
    <lineage>
        <taxon>Bacteria</taxon>
        <taxon>Pseudomonadati</taxon>
        <taxon>Bacteroidota</taxon>
        <taxon>Flavobacteriia</taxon>
        <taxon>Flavobacteriales</taxon>
        <taxon>Flavobacteriaceae</taxon>
        <taxon>Flagellimonas</taxon>
    </lineage>
</organism>